<dbReference type="OrthoDB" id="8062037at2759"/>
<dbReference type="GO" id="GO:0000978">
    <property type="term" value="F:RNA polymerase II cis-regulatory region sequence-specific DNA binding"/>
    <property type="evidence" value="ECO:0007669"/>
    <property type="project" value="TreeGrafter"/>
</dbReference>
<dbReference type="PANTHER" id="PTHR11949">
    <property type="entry name" value="INTERFERON REGULATORY FACTOR"/>
    <property type="match status" value="1"/>
</dbReference>
<name>A0A1C7A894_TRAOV</name>
<protein>
    <submittedName>
        <fullName evidence="2">Interferon regulatory factor 7</fullName>
    </submittedName>
</protein>
<dbReference type="InterPro" id="IPR017855">
    <property type="entry name" value="SMAD-like_dom_sf"/>
</dbReference>
<dbReference type="SUPFAM" id="SSF49879">
    <property type="entry name" value="SMAD/FHA domain"/>
    <property type="match status" value="1"/>
</dbReference>
<dbReference type="SMART" id="SM00348">
    <property type="entry name" value="IRF"/>
    <property type="match status" value="1"/>
</dbReference>
<dbReference type="SMR" id="A0A1C7A894"/>
<sequence length="440" mass="50380">MQSPPKPQFANWLIEQVETSQYTGLCYVGQNKFRVPWKHNSRKDCKDEDSKIFRAWAIASGKINEFPNDKARWKTNFRCALNNLSVRFKMIQDNSKNSDDPHKVYEIINTEYNYECPPAQVSKEEDSVMTPDIYSSPTEYFPPGNEHNQLVNNFTALDLGNHPTEDQMWVTTDFCQANAAVLGGYPVAAESHPQVLPDQPSYYEEQPPPVLGSPLQPSIYDLEISIHYRKREMLKTTFSTQRLQLHYQHEAPDLNAYHLCFPSTDSLLDHKQIEYTNRILNSIQRGLLLEVRETGIYAWRQDRCHVFASTSDPSVADPDPRKLPQNTMVELLSFEKYVNDLKKFKENNGGSPDYTINMCFGEKFPDGKPLEKKLIIVKVVPLICRHFHEIAQMEGASSLHSANVSLQISHNSLYDLIYSVFGLPTAEESARAAVPFLHQS</sequence>
<dbReference type="EMBL" id="MF663732">
    <property type="protein sequence ID" value="AWY04223.1"/>
    <property type="molecule type" value="mRNA"/>
</dbReference>
<accession>A0A1C7A894</accession>
<dbReference type="InterPro" id="IPR008984">
    <property type="entry name" value="SMAD_FHA_dom_sf"/>
</dbReference>
<dbReference type="Gene3D" id="2.60.200.10">
    <property type="match status" value="1"/>
</dbReference>
<dbReference type="InterPro" id="IPR036390">
    <property type="entry name" value="WH_DNA-bd_sf"/>
</dbReference>
<dbReference type="Pfam" id="PF00605">
    <property type="entry name" value="IRF"/>
    <property type="match status" value="1"/>
</dbReference>
<dbReference type="CDD" id="cd00103">
    <property type="entry name" value="IRF"/>
    <property type="match status" value="1"/>
</dbReference>
<dbReference type="EMBL" id="KU975052">
    <property type="protein sequence ID" value="ANA09016.1"/>
    <property type="molecule type" value="mRNA"/>
</dbReference>
<dbReference type="Gene3D" id="1.10.10.10">
    <property type="entry name" value="Winged helix-like DNA-binding domain superfamily/Winged helix DNA-binding domain"/>
    <property type="match status" value="1"/>
</dbReference>
<dbReference type="GO" id="GO:0000981">
    <property type="term" value="F:DNA-binding transcription factor activity, RNA polymerase II-specific"/>
    <property type="evidence" value="ECO:0007669"/>
    <property type="project" value="TreeGrafter"/>
</dbReference>
<dbReference type="PRINTS" id="PR00267">
    <property type="entry name" value="INTFRNREGFCT"/>
</dbReference>
<dbReference type="InterPro" id="IPR019471">
    <property type="entry name" value="Interferon_reg_factor-3"/>
</dbReference>
<evidence type="ECO:0000313" key="3">
    <source>
        <dbReference type="EMBL" id="AWY04223.1"/>
    </source>
</evidence>
<gene>
    <name evidence="2" type="primary">IRF7</name>
</gene>
<feature type="domain" description="IRF tryptophan pentad repeat" evidence="1">
    <location>
        <begin position="6"/>
        <end position="109"/>
    </location>
</feature>
<dbReference type="InterPro" id="IPR036388">
    <property type="entry name" value="WH-like_DNA-bd_sf"/>
</dbReference>
<evidence type="ECO:0000313" key="2">
    <source>
        <dbReference type="EMBL" id="ANA09016.1"/>
    </source>
</evidence>
<reference evidence="3" key="2">
    <citation type="submission" date="2017-08" db="EMBL/GenBank/DDBJ databases">
        <authorList>
            <person name="de Groot N.N."/>
        </authorList>
    </citation>
    <scope>NUCLEOTIDE SEQUENCE</scope>
</reference>
<dbReference type="SMART" id="SM01243">
    <property type="entry name" value="IRF-3"/>
    <property type="match status" value="1"/>
</dbReference>
<proteinExistence type="evidence at transcript level"/>
<dbReference type="PANTHER" id="PTHR11949:SF2">
    <property type="entry name" value="INTERFERON REGULATORY FACTOR 7"/>
    <property type="match status" value="1"/>
</dbReference>
<evidence type="ECO:0000259" key="1">
    <source>
        <dbReference type="PROSITE" id="PS51507"/>
    </source>
</evidence>
<dbReference type="GO" id="GO:0002376">
    <property type="term" value="P:immune system process"/>
    <property type="evidence" value="ECO:0007669"/>
    <property type="project" value="TreeGrafter"/>
</dbReference>
<dbReference type="InterPro" id="IPR001346">
    <property type="entry name" value="Interferon_reg_fact_DNA-bd_dom"/>
</dbReference>
<organism evidence="2">
    <name type="scientific">Trachinotus ovatus</name>
    <name type="common">Derbio</name>
    <name type="synonym">Gasterosteus ovatus</name>
    <dbReference type="NCBI Taxonomy" id="173339"/>
    <lineage>
        <taxon>Eukaryota</taxon>
        <taxon>Metazoa</taxon>
        <taxon>Chordata</taxon>
        <taxon>Craniata</taxon>
        <taxon>Vertebrata</taxon>
        <taxon>Euteleostomi</taxon>
        <taxon>Actinopterygii</taxon>
        <taxon>Neopterygii</taxon>
        <taxon>Teleostei</taxon>
        <taxon>Neoteleostei</taxon>
        <taxon>Acanthomorphata</taxon>
        <taxon>Carangaria</taxon>
        <taxon>Carangiformes</taxon>
        <taxon>Carangidae</taxon>
        <taxon>Trachinotus</taxon>
    </lineage>
</organism>
<dbReference type="Pfam" id="PF10401">
    <property type="entry name" value="IRF-3"/>
    <property type="match status" value="1"/>
</dbReference>
<dbReference type="FunFam" id="2.60.200.10:FF:000015">
    <property type="entry name" value="Interferon regulatory factor 7"/>
    <property type="match status" value="1"/>
</dbReference>
<dbReference type="SUPFAM" id="SSF46785">
    <property type="entry name" value="Winged helix' DNA-binding domain"/>
    <property type="match status" value="1"/>
</dbReference>
<reference evidence="2" key="1">
    <citation type="submission" date="2016-03" db="EMBL/GenBank/DDBJ databases">
        <title>Molecular cloning and Immunoresponse of TLR7 subfamily and related genes in Trachinotus ovatus.</title>
        <authorList>
            <person name="Sun B."/>
        </authorList>
    </citation>
    <scope>NUCLEOTIDE SEQUENCE</scope>
</reference>
<dbReference type="GO" id="GO:0045893">
    <property type="term" value="P:positive regulation of DNA-templated transcription"/>
    <property type="evidence" value="ECO:0007669"/>
    <property type="project" value="UniProtKB-ARBA"/>
</dbReference>
<dbReference type="GO" id="GO:0005634">
    <property type="term" value="C:nucleus"/>
    <property type="evidence" value="ECO:0007669"/>
    <property type="project" value="TreeGrafter"/>
</dbReference>
<dbReference type="PROSITE" id="PS51507">
    <property type="entry name" value="IRF_2"/>
    <property type="match status" value="1"/>
</dbReference>
<dbReference type="AlphaFoldDB" id="A0A1C7A894"/>
<dbReference type="FunFam" id="1.10.10.10:FF:000631">
    <property type="entry name" value="Interferon regulatory factor 7"/>
    <property type="match status" value="1"/>
</dbReference>